<organism evidence="2 3">
    <name type="scientific">Panicum virgatum</name>
    <name type="common">Blackwell switchgrass</name>
    <dbReference type="NCBI Taxonomy" id="38727"/>
    <lineage>
        <taxon>Eukaryota</taxon>
        <taxon>Viridiplantae</taxon>
        <taxon>Streptophyta</taxon>
        <taxon>Embryophyta</taxon>
        <taxon>Tracheophyta</taxon>
        <taxon>Spermatophyta</taxon>
        <taxon>Magnoliopsida</taxon>
        <taxon>Liliopsida</taxon>
        <taxon>Poales</taxon>
        <taxon>Poaceae</taxon>
        <taxon>PACMAD clade</taxon>
        <taxon>Panicoideae</taxon>
        <taxon>Panicodae</taxon>
        <taxon>Paniceae</taxon>
        <taxon>Panicinae</taxon>
        <taxon>Panicum</taxon>
        <taxon>Panicum sect. Hiantes</taxon>
    </lineage>
</organism>
<sequence>MKVSHFLLTTSFFVSAAGIQQEEYGVLDKKLEFWRANIKSKSPKPAELLAVYYIVYI</sequence>
<feature type="chain" id="PRO_5035759214" evidence="1">
    <location>
        <begin position="17"/>
        <end position="57"/>
    </location>
</feature>
<reference evidence="2" key="1">
    <citation type="submission" date="2020-05" db="EMBL/GenBank/DDBJ databases">
        <title>WGS assembly of Panicum virgatum.</title>
        <authorList>
            <person name="Lovell J.T."/>
            <person name="Jenkins J."/>
            <person name="Shu S."/>
            <person name="Juenger T.E."/>
            <person name="Schmutz J."/>
        </authorList>
    </citation>
    <scope>NUCLEOTIDE SEQUENCE</scope>
    <source>
        <strain evidence="2">AP13</strain>
    </source>
</reference>
<evidence type="ECO:0000313" key="3">
    <source>
        <dbReference type="Proteomes" id="UP000823388"/>
    </source>
</evidence>
<proteinExistence type="predicted"/>
<comment type="caution">
    <text evidence="2">The sequence shown here is derived from an EMBL/GenBank/DDBJ whole genome shotgun (WGS) entry which is preliminary data.</text>
</comment>
<feature type="signal peptide" evidence="1">
    <location>
        <begin position="1"/>
        <end position="16"/>
    </location>
</feature>
<keyword evidence="1" id="KW-0732">Signal</keyword>
<evidence type="ECO:0000313" key="2">
    <source>
        <dbReference type="EMBL" id="KAG2590344.1"/>
    </source>
</evidence>
<keyword evidence="3" id="KW-1185">Reference proteome</keyword>
<gene>
    <name evidence="2" type="ORF">PVAP13_5NG276781</name>
</gene>
<protein>
    <submittedName>
        <fullName evidence="2">Uncharacterized protein</fullName>
    </submittedName>
</protein>
<accession>A0A8T0RXW7</accession>
<dbReference type="AlphaFoldDB" id="A0A8T0RXW7"/>
<name>A0A8T0RXW7_PANVG</name>
<dbReference type="Proteomes" id="UP000823388">
    <property type="component" value="Chromosome 5N"/>
</dbReference>
<evidence type="ECO:0000256" key="1">
    <source>
        <dbReference type="SAM" id="SignalP"/>
    </source>
</evidence>
<dbReference type="EMBL" id="CM029046">
    <property type="protein sequence ID" value="KAG2590344.1"/>
    <property type="molecule type" value="Genomic_DNA"/>
</dbReference>